<evidence type="ECO:0000259" key="2">
    <source>
        <dbReference type="Pfam" id="PF00149"/>
    </source>
</evidence>
<sequence length="664" mass="77170">MELTSQTQDELDTVKQTTDILIDDFENATIDSEKVVLIGCRYLMTKYLWLILFLSLSYLVIMTVPSQNIQRFSGSNNKFNSSEDPSLFIHMTDTHVSSSKQNNNINYNNALNFSKRYNHTAIVNSGDLVDDWTFPGKTSAYLGTRIAIQNENDYKLLRNFKENSKIDPKYFIEAAGNHDMFNTYSLDISSNLYMNSVGIFTNKTSSETDFIITTRIYENIAFLIVNPYDFPRSRALLDIFIHPSKKILDLIEAKIVETLRLNEKKQIIIVTHYPVGQWGERKSSNGLSFKEMIIKYHISVVLTGHSHPYEIQPQHHESSLEIICSDLVGHRNIGIVTNDNGNIFYHSYKIYDNPSFVVTYPIDYKQISKMSMFSSNHIDVRVIVFSDSENETLLCDRLKMKFERHLKPGMSLYHVEMFFNNGFQHVEVVHVNSSTKNIVNFFVGGLSPYMNEVIGDERQIYKYTLYLLILLFIIMLVVLIPFNIERRFSFLEKFYISCMEYIENKEKAHRILDHLKFILFGFLFIRFYLVKYNRKVLLYLFLLLVSPIIIPIGVTDVEGNYGVFGIHGTIIKWKSYPTQFTYVFFLLHIGVVTIPYTFVSMMLCKPRRFNIMFIVDVLFALFCIAFTVYFSIYSISHATTLALAITNFLFVLVPFVFVVFVTNK</sequence>
<keyword evidence="4" id="KW-1185">Reference proteome</keyword>
<dbReference type="PANTHER" id="PTHR14795:SF0">
    <property type="entry name" value="TRANSMEMBRANE PROTEIN 62"/>
    <property type="match status" value="1"/>
</dbReference>
<dbReference type="OrthoDB" id="27234at2759"/>
<feature type="transmembrane region" description="Helical" evidence="1">
    <location>
        <begin position="465"/>
        <end position="484"/>
    </location>
</feature>
<dbReference type="SUPFAM" id="SSF56300">
    <property type="entry name" value="Metallo-dependent phosphatases"/>
    <property type="match status" value="1"/>
</dbReference>
<feature type="transmembrane region" description="Helical" evidence="1">
    <location>
        <begin position="47"/>
        <end position="64"/>
    </location>
</feature>
<feature type="transmembrane region" description="Helical" evidence="1">
    <location>
        <begin position="580"/>
        <end position="599"/>
    </location>
</feature>
<accession>A2FND5</accession>
<dbReference type="InParanoid" id="A2FND5"/>
<dbReference type="PANTHER" id="PTHR14795">
    <property type="entry name" value="HELICASE RELATED"/>
    <property type="match status" value="1"/>
</dbReference>
<feature type="transmembrane region" description="Helical" evidence="1">
    <location>
        <begin position="611"/>
        <end position="635"/>
    </location>
</feature>
<dbReference type="InterPro" id="IPR029052">
    <property type="entry name" value="Metallo-depent_PP-like"/>
</dbReference>
<gene>
    <name evidence="3" type="ORF">TVAG_382160</name>
</gene>
<name>A2FND5_TRIV3</name>
<dbReference type="AlphaFoldDB" id="A2FND5"/>
<organism evidence="3 4">
    <name type="scientific">Trichomonas vaginalis (strain ATCC PRA-98 / G3)</name>
    <dbReference type="NCBI Taxonomy" id="412133"/>
    <lineage>
        <taxon>Eukaryota</taxon>
        <taxon>Metamonada</taxon>
        <taxon>Parabasalia</taxon>
        <taxon>Trichomonadida</taxon>
        <taxon>Trichomonadidae</taxon>
        <taxon>Trichomonas</taxon>
    </lineage>
</organism>
<dbReference type="InterPro" id="IPR004843">
    <property type="entry name" value="Calcineurin-like_PHP"/>
</dbReference>
<dbReference type="KEGG" id="tva:4751291"/>
<reference evidence="3" key="2">
    <citation type="journal article" date="2007" name="Science">
        <title>Draft genome sequence of the sexually transmitted pathogen Trichomonas vaginalis.</title>
        <authorList>
            <person name="Carlton J.M."/>
            <person name="Hirt R.P."/>
            <person name="Silva J.C."/>
            <person name="Delcher A.L."/>
            <person name="Schatz M."/>
            <person name="Zhao Q."/>
            <person name="Wortman J.R."/>
            <person name="Bidwell S.L."/>
            <person name="Alsmark U.C.M."/>
            <person name="Besteiro S."/>
            <person name="Sicheritz-Ponten T."/>
            <person name="Noel C.J."/>
            <person name="Dacks J.B."/>
            <person name="Foster P.G."/>
            <person name="Simillion C."/>
            <person name="Van de Peer Y."/>
            <person name="Miranda-Saavedra D."/>
            <person name="Barton G.J."/>
            <person name="Westrop G.D."/>
            <person name="Mueller S."/>
            <person name="Dessi D."/>
            <person name="Fiori P.L."/>
            <person name="Ren Q."/>
            <person name="Paulsen I."/>
            <person name="Zhang H."/>
            <person name="Bastida-Corcuera F.D."/>
            <person name="Simoes-Barbosa A."/>
            <person name="Brown M.T."/>
            <person name="Hayes R.D."/>
            <person name="Mukherjee M."/>
            <person name="Okumura C.Y."/>
            <person name="Schneider R."/>
            <person name="Smith A.J."/>
            <person name="Vanacova S."/>
            <person name="Villalvazo M."/>
            <person name="Haas B.J."/>
            <person name="Pertea M."/>
            <person name="Feldblyum T.V."/>
            <person name="Utterback T.R."/>
            <person name="Shu C.L."/>
            <person name="Osoegawa K."/>
            <person name="de Jong P.J."/>
            <person name="Hrdy I."/>
            <person name="Horvathova L."/>
            <person name="Zubacova Z."/>
            <person name="Dolezal P."/>
            <person name="Malik S.B."/>
            <person name="Logsdon J.M. Jr."/>
            <person name="Henze K."/>
            <person name="Gupta A."/>
            <person name="Wang C.C."/>
            <person name="Dunne R.L."/>
            <person name="Upcroft J.A."/>
            <person name="Upcroft P."/>
            <person name="White O."/>
            <person name="Salzberg S.L."/>
            <person name="Tang P."/>
            <person name="Chiu C.-H."/>
            <person name="Lee Y.-S."/>
            <person name="Embley T.M."/>
            <person name="Coombs G.H."/>
            <person name="Mottram J.C."/>
            <person name="Tachezy J."/>
            <person name="Fraser-Liggett C.M."/>
            <person name="Johnson P.J."/>
        </authorList>
    </citation>
    <scope>NUCLEOTIDE SEQUENCE [LARGE SCALE GENOMIC DNA]</scope>
    <source>
        <strain evidence="3">G3</strain>
    </source>
</reference>
<keyword evidence="1" id="KW-0472">Membrane</keyword>
<dbReference type="RefSeq" id="XP_001306501.1">
    <property type="nucleotide sequence ID" value="XM_001306500.1"/>
</dbReference>
<evidence type="ECO:0000313" key="4">
    <source>
        <dbReference type="Proteomes" id="UP000001542"/>
    </source>
</evidence>
<proteinExistence type="predicted"/>
<dbReference type="Proteomes" id="UP000001542">
    <property type="component" value="Unassembled WGS sequence"/>
</dbReference>
<feature type="transmembrane region" description="Helical" evidence="1">
    <location>
        <begin position="641"/>
        <end position="661"/>
    </location>
</feature>
<dbReference type="Gene3D" id="3.60.21.10">
    <property type="match status" value="1"/>
</dbReference>
<dbReference type="VEuPathDB" id="TrichDB:TVAGG3_0035300"/>
<feature type="transmembrane region" description="Helical" evidence="1">
    <location>
        <begin position="536"/>
        <end position="554"/>
    </location>
</feature>
<feature type="domain" description="Calcineurin-like phosphoesterase" evidence="2">
    <location>
        <begin position="88"/>
        <end position="309"/>
    </location>
</feature>
<dbReference type="VEuPathDB" id="TrichDB:TVAG_382160"/>
<keyword evidence="1" id="KW-1133">Transmembrane helix</keyword>
<evidence type="ECO:0000313" key="3">
    <source>
        <dbReference type="EMBL" id="EAX93571.1"/>
    </source>
</evidence>
<dbReference type="Pfam" id="PF00149">
    <property type="entry name" value="Metallophos"/>
    <property type="match status" value="1"/>
</dbReference>
<evidence type="ECO:0000256" key="1">
    <source>
        <dbReference type="SAM" id="Phobius"/>
    </source>
</evidence>
<keyword evidence="1" id="KW-0812">Transmembrane</keyword>
<protein>
    <submittedName>
        <fullName evidence="3">Ser/Thr protein phosphatase, putative</fullName>
    </submittedName>
</protein>
<dbReference type="EMBL" id="DS113904">
    <property type="protein sequence ID" value="EAX93571.1"/>
    <property type="molecule type" value="Genomic_DNA"/>
</dbReference>
<dbReference type="GO" id="GO:0016787">
    <property type="term" value="F:hydrolase activity"/>
    <property type="evidence" value="ECO:0007669"/>
    <property type="project" value="InterPro"/>
</dbReference>
<reference evidence="3" key="1">
    <citation type="submission" date="2006-10" db="EMBL/GenBank/DDBJ databases">
        <authorList>
            <person name="Amadeo P."/>
            <person name="Zhao Q."/>
            <person name="Wortman J."/>
            <person name="Fraser-Liggett C."/>
            <person name="Carlton J."/>
        </authorList>
    </citation>
    <scope>NUCLEOTIDE SEQUENCE</scope>
    <source>
        <strain evidence="3">G3</strain>
    </source>
</reference>